<name>L7JSD0_TRAHO</name>
<evidence type="ECO:0000313" key="1">
    <source>
        <dbReference type="EMBL" id="ELQ73961.1"/>
    </source>
</evidence>
<dbReference type="InParanoid" id="L7JSD0"/>
<reference evidence="1 2" key="1">
    <citation type="journal article" date="2012" name="PLoS Pathog.">
        <title>The genome of the obligate intracellular parasite Trachipleistophora hominis: new insights into microsporidian genome dynamics and reductive evolution.</title>
        <authorList>
            <person name="Heinz E."/>
            <person name="Williams T.A."/>
            <person name="Nakjang S."/>
            <person name="Noel C.J."/>
            <person name="Swan D.C."/>
            <person name="Goldberg A.V."/>
            <person name="Harris S.R."/>
            <person name="Weinmaier T."/>
            <person name="Markert S."/>
            <person name="Becher D."/>
            <person name="Bernhardt J."/>
            <person name="Dagan T."/>
            <person name="Hacker C."/>
            <person name="Lucocq J.M."/>
            <person name="Schweder T."/>
            <person name="Rattei T."/>
            <person name="Hall N."/>
            <person name="Hirt R.P."/>
            <person name="Embley T.M."/>
        </authorList>
    </citation>
    <scope>NUCLEOTIDE SEQUENCE [LARGE SCALE GENOMIC DNA]</scope>
</reference>
<proteinExistence type="predicted"/>
<evidence type="ECO:0000313" key="2">
    <source>
        <dbReference type="Proteomes" id="UP000011185"/>
    </source>
</evidence>
<organism evidence="1 2">
    <name type="scientific">Trachipleistophora hominis</name>
    <name type="common">Microsporidian parasite</name>
    <dbReference type="NCBI Taxonomy" id="72359"/>
    <lineage>
        <taxon>Eukaryota</taxon>
        <taxon>Fungi</taxon>
        <taxon>Fungi incertae sedis</taxon>
        <taxon>Microsporidia</taxon>
        <taxon>Pleistophoridae</taxon>
        <taxon>Trachipleistophora</taxon>
    </lineage>
</organism>
<sequence>VAVAMLGPSELEEYFVMQCDVRINKEFLEKRKIIIFTF</sequence>
<protein>
    <submittedName>
        <fullName evidence="1">Uncharacterized protein</fullName>
    </submittedName>
</protein>
<dbReference type="Proteomes" id="UP000011185">
    <property type="component" value="Unassembled WGS sequence"/>
</dbReference>
<gene>
    <name evidence="1" type="ORF">THOM_3157</name>
</gene>
<dbReference type="EMBL" id="JH994096">
    <property type="protein sequence ID" value="ELQ73961.1"/>
    <property type="molecule type" value="Genomic_DNA"/>
</dbReference>
<dbReference type="HOGENOM" id="CLU_3337994_0_0_1"/>
<dbReference type="AlphaFoldDB" id="L7JSD0"/>
<keyword evidence="2" id="KW-1185">Reference proteome</keyword>
<accession>L7JSD0</accession>
<dbReference type="VEuPathDB" id="MicrosporidiaDB:THOM_3157"/>
<feature type="non-terminal residue" evidence="1">
    <location>
        <position position="1"/>
    </location>
</feature>